<evidence type="ECO:0000313" key="2">
    <source>
        <dbReference type="EMBL" id="EEN46032.1"/>
    </source>
</evidence>
<feature type="region of interest" description="Disordered" evidence="1">
    <location>
        <begin position="215"/>
        <end position="244"/>
    </location>
</feature>
<feature type="compositionally biased region" description="Basic residues" evidence="1">
    <location>
        <begin position="44"/>
        <end position="53"/>
    </location>
</feature>
<reference evidence="2" key="1">
    <citation type="journal article" date="2008" name="Nature">
        <title>The amphioxus genome and the evolution of the chordate karyotype.</title>
        <authorList>
            <consortium name="US DOE Joint Genome Institute (JGI-PGF)"/>
            <person name="Putnam N.H."/>
            <person name="Butts T."/>
            <person name="Ferrier D.E.K."/>
            <person name="Furlong R.F."/>
            <person name="Hellsten U."/>
            <person name="Kawashima T."/>
            <person name="Robinson-Rechavi M."/>
            <person name="Shoguchi E."/>
            <person name="Terry A."/>
            <person name="Yu J.-K."/>
            <person name="Benito-Gutierrez E.L."/>
            <person name="Dubchak I."/>
            <person name="Garcia-Fernandez J."/>
            <person name="Gibson-Brown J.J."/>
            <person name="Grigoriev I.V."/>
            <person name="Horton A.C."/>
            <person name="de Jong P.J."/>
            <person name="Jurka J."/>
            <person name="Kapitonov V.V."/>
            <person name="Kohara Y."/>
            <person name="Kuroki Y."/>
            <person name="Lindquist E."/>
            <person name="Lucas S."/>
            <person name="Osoegawa K."/>
            <person name="Pennacchio L.A."/>
            <person name="Salamov A.A."/>
            <person name="Satou Y."/>
            <person name="Sauka-Spengler T."/>
            <person name="Schmutz J."/>
            <person name="Shin-I T."/>
            <person name="Toyoda A."/>
            <person name="Bronner-Fraser M."/>
            <person name="Fujiyama A."/>
            <person name="Holland L.Z."/>
            <person name="Holland P.W.H."/>
            <person name="Satoh N."/>
            <person name="Rokhsar D.S."/>
        </authorList>
    </citation>
    <scope>NUCLEOTIDE SEQUENCE [LARGE SCALE GENOMIC DNA]</scope>
    <source>
        <strain evidence="2">S238N-H82</strain>
        <tissue evidence="2">Testes</tissue>
    </source>
</reference>
<organism>
    <name type="scientific">Branchiostoma floridae</name>
    <name type="common">Florida lancelet</name>
    <name type="synonym">Amphioxus</name>
    <dbReference type="NCBI Taxonomy" id="7739"/>
    <lineage>
        <taxon>Eukaryota</taxon>
        <taxon>Metazoa</taxon>
        <taxon>Chordata</taxon>
        <taxon>Cephalochordata</taxon>
        <taxon>Leptocardii</taxon>
        <taxon>Amphioxiformes</taxon>
        <taxon>Branchiostomatidae</taxon>
        <taxon>Branchiostoma</taxon>
    </lineage>
</organism>
<protein>
    <submittedName>
        <fullName evidence="2">Uncharacterized protein</fullName>
    </submittedName>
</protein>
<feature type="compositionally biased region" description="Basic and acidic residues" evidence="1">
    <location>
        <begin position="215"/>
        <end position="228"/>
    </location>
</feature>
<proteinExistence type="predicted"/>
<gene>
    <name evidence="2" type="ORF">BRAFLDRAFT_81643</name>
</gene>
<sequence>MRRDGSEGQVKYPRSTRARRRLPEHQSAMTVSAGSCEKLSLRGRSSHRSHHQLRPTPNRAPQLPRSKERAARGDRSAHHKSMTGHHRRKLPPIAVTLFAASTDRTDRVHGRSPHPICTSPIAEAEHIENLSFASRHLAPSASLPAGRTRLDAEGSIAPALLLKTSRSVAAGRNRRWLADGTETAVLPSAQKEALDRGTPARSPTLKDRSLVRKIDCIESETETPRRGAGEGPSHLGPADIGAPTCARPLKTFRREDLTPSSTRLLGAARWLSLGNDGRALKAPDQRSKGAAGSRRQAGRPGRSWLSARARR</sequence>
<dbReference type="EMBL" id="GG666649">
    <property type="protein sequence ID" value="EEN46032.1"/>
    <property type="molecule type" value="Genomic_DNA"/>
</dbReference>
<name>C3ZN69_BRAFL</name>
<feature type="region of interest" description="Disordered" evidence="1">
    <location>
        <begin position="189"/>
        <end position="208"/>
    </location>
</feature>
<dbReference type="STRING" id="7739.C3ZN69"/>
<dbReference type="AlphaFoldDB" id="C3ZN69"/>
<dbReference type="InParanoid" id="C3ZN69"/>
<feature type="compositionally biased region" description="Basic residues" evidence="1">
    <location>
        <begin position="77"/>
        <end position="89"/>
    </location>
</feature>
<evidence type="ECO:0000256" key="1">
    <source>
        <dbReference type="SAM" id="MobiDB-lite"/>
    </source>
</evidence>
<feature type="region of interest" description="Disordered" evidence="1">
    <location>
        <begin position="275"/>
        <end position="311"/>
    </location>
</feature>
<feature type="compositionally biased region" description="Basic and acidic residues" evidence="1">
    <location>
        <begin position="65"/>
        <end position="76"/>
    </location>
</feature>
<accession>C3ZN69</accession>
<feature type="compositionally biased region" description="Basic and acidic residues" evidence="1">
    <location>
        <begin position="278"/>
        <end position="287"/>
    </location>
</feature>
<feature type="region of interest" description="Disordered" evidence="1">
    <location>
        <begin position="1"/>
        <end position="89"/>
    </location>
</feature>